<dbReference type="PANTHER" id="PTHR15937:SF3">
    <property type="entry name" value="TRANSMEMBRANE 7 SUPERFAMILY MEMBER 3"/>
    <property type="match status" value="1"/>
</dbReference>
<dbReference type="InterPro" id="IPR042502">
    <property type="entry name" value="TM7SF3"/>
</dbReference>
<gene>
    <name evidence="7" type="ORF">g.51160</name>
    <name evidence="8" type="ORF">g.51164</name>
</gene>
<evidence type="ECO:0000256" key="5">
    <source>
        <dbReference type="SAM" id="Phobius"/>
    </source>
</evidence>
<evidence type="ECO:0000256" key="1">
    <source>
        <dbReference type="ARBA" id="ARBA00004141"/>
    </source>
</evidence>
<dbReference type="EMBL" id="GECU01031632">
    <property type="protein sequence ID" value="JAS76074.1"/>
    <property type="molecule type" value="Transcribed_RNA"/>
</dbReference>
<feature type="non-terminal residue" evidence="8">
    <location>
        <position position="1"/>
    </location>
</feature>
<dbReference type="GO" id="GO:0043069">
    <property type="term" value="P:negative regulation of programmed cell death"/>
    <property type="evidence" value="ECO:0007669"/>
    <property type="project" value="TreeGrafter"/>
</dbReference>
<dbReference type="Pfam" id="PF13886">
    <property type="entry name" value="TM7S3_TM198"/>
    <property type="match status" value="1"/>
</dbReference>
<sequence>RMITVKRILQNGRLVPDFSGEMMHKYSAYHGTGSVYATIVSTSSVSVQQHAAYVPALTYTCSPAQYTDTCQVLTSTFSRSLCALVLFIGLFVCLFGHSFFQTELFLMSTLMGAIITYIVVAPLGMTDSTNVVLATVGGITIANFWLLLWWIIGSPLFSLIMATLSLGFLCASLVFYTPLGDNPYMVSNVNYWLAFICCMLVVAVVFAPYTNRVNILACSVVGSYAAIVPVDHYIGANLKFIFINTMRRATVSGFNQAIIDPPFQAKDGVLVLIWVVLAVVGYVMQSQRFGDKPVFPRSPHHWGSIPPTPRRPSLVAEERPLLYGSPGASNVFS</sequence>
<keyword evidence="3 5" id="KW-1133">Transmembrane helix</keyword>
<feature type="transmembrane region" description="Helical" evidence="5">
    <location>
        <begin position="105"/>
        <end position="124"/>
    </location>
</feature>
<evidence type="ECO:0000256" key="4">
    <source>
        <dbReference type="ARBA" id="ARBA00023136"/>
    </source>
</evidence>
<protein>
    <recommendedName>
        <fullName evidence="6">TM7S3/TM198-like domain-containing protein</fullName>
    </recommendedName>
</protein>
<dbReference type="AlphaFoldDB" id="A0A1B6JM13"/>
<feature type="domain" description="TM7S3/TM198-like" evidence="6">
    <location>
        <begin position="82"/>
        <end position="285"/>
    </location>
</feature>
<feature type="transmembrane region" description="Helical" evidence="5">
    <location>
        <begin position="268"/>
        <end position="284"/>
    </location>
</feature>
<evidence type="ECO:0000313" key="8">
    <source>
        <dbReference type="EMBL" id="JAT00317.1"/>
    </source>
</evidence>
<dbReference type="InterPro" id="IPR025256">
    <property type="entry name" value="TM7S3/TM198-like_dom"/>
</dbReference>
<feature type="transmembrane region" description="Helical" evidence="5">
    <location>
        <begin position="189"/>
        <end position="209"/>
    </location>
</feature>
<evidence type="ECO:0000256" key="2">
    <source>
        <dbReference type="ARBA" id="ARBA00022692"/>
    </source>
</evidence>
<comment type="subcellular location">
    <subcellularLocation>
        <location evidence="1">Membrane</location>
        <topology evidence="1">Multi-pass membrane protein</topology>
    </subcellularLocation>
</comment>
<evidence type="ECO:0000259" key="6">
    <source>
        <dbReference type="Pfam" id="PF13886"/>
    </source>
</evidence>
<keyword evidence="4 5" id="KW-0472">Membrane</keyword>
<dbReference type="EMBL" id="GECU01007390">
    <property type="protein sequence ID" value="JAT00317.1"/>
    <property type="molecule type" value="Transcribed_RNA"/>
</dbReference>
<feature type="transmembrane region" description="Helical" evidence="5">
    <location>
        <begin position="158"/>
        <end position="177"/>
    </location>
</feature>
<dbReference type="PANTHER" id="PTHR15937">
    <property type="entry name" value="TRANSMEMBRANE 7 SUPERFAMILY MEMBER 3"/>
    <property type="match status" value="1"/>
</dbReference>
<accession>A0A1B6JM13</accession>
<evidence type="ECO:0000256" key="3">
    <source>
        <dbReference type="ARBA" id="ARBA00022989"/>
    </source>
</evidence>
<dbReference type="GO" id="GO:0005886">
    <property type="term" value="C:plasma membrane"/>
    <property type="evidence" value="ECO:0007669"/>
    <property type="project" value="TreeGrafter"/>
</dbReference>
<proteinExistence type="predicted"/>
<keyword evidence="2 5" id="KW-0812">Transmembrane</keyword>
<feature type="transmembrane region" description="Helical" evidence="5">
    <location>
        <begin position="131"/>
        <end position="152"/>
    </location>
</feature>
<name>A0A1B6JM13_9HEMI</name>
<organism evidence="8">
    <name type="scientific">Homalodisca liturata</name>
    <dbReference type="NCBI Taxonomy" id="320908"/>
    <lineage>
        <taxon>Eukaryota</taxon>
        <taxon>Metazoa</taxon>
        <taxon>Ecdysozoa</taxon>
        <taxon>Arthropoda</taxon>
        <taxon>Hexapoda</taxon>
        <taxon>Insecta</taxon>
        <taxon>Pterygota</taxon>
        <taxon>Neoptera</taxon>
        <taxon>Paraneoptera</taxon>
        <taxon>Hemiptera</taxon>
        <taxon>Auchenorrhyncha</taxon>
        <taxon>Membracoidea</taxon>
        <taxon>Cicadellidae</taxon>
        <taxon>Cicadellinae</taxon>
        <taxon>Proconiini</taxon>
        <taxon>Homalodisca</taxon>
    </lineage>
</organism>
<evidence type="ECO:0000313" key="7">
    <source>
        <dbReference type="EMBL" id="JAS76074.1"/>
    </source>
</evidence>
<feature type="transmembrane region" description="Helical" evidence="5">
    <location>
        <begin position="81"/>
        <end position="99"/>
    </location>
</feature>
<dbReference type="Pfam" id="PF25992">
    <property type="entry name" value="Ig_TM7SF3_N"/>
    <property type="match status" value="1"/>
</dbReference>
<reference evidence="8" key="1">
    <citation type="submission" date="2015-11" db="EMBL/GenBank/DDBJ databases">
        <title>De novo transcriptome assembly of four potential Pierce s Disease insect vectors from Arizona vineyards.</title>
        <authorList>
            <person name="Tassone E.E."/>
        </authorList>
    </citation>
    <scope>NUCLEOTIDE SEQUENCE</scope>
</reference>